<dbReference type="EMBL" id="JACHFD010000025">
    <property type="protein sequence ID" value="MBB5353360.1"/>
    <property type="molecule type" value="Genomic_DNA"/>
</dbReference>
<proteinExistence type="predicted"/>
<gene>
    <name evidence="1" type="ORF">HNR46_003617</name>
</gene>
<keyword evidence="2" id="KW-1185">Reference proteome</keyword>
<evidence type="ECO:0000313" key="1">
    <source>
        <dbReference type="EMBL" id="MBB5353360.1"/>
    </source>
</evidence>
<protein>
    <submittedName>
        <fullName evidence="1">Uncharacterized protein</fullName>
    </submittedName>
</protein>
<evidence type="ECO:0000313" key="2">
    <source>
        <dbReference type="Proteomes" id="UP000557717"/>
    </source>
</evidence>
<dbReference type="Proteomes" id="UP000557717">
    <property type="component" value="Unassembled WGS sequence"/>
</dbReference>
<dbReference type="AlphaFoldDB" id="A0A840VHP5"/>
<reference evidence="1 2" key="1">
    <citation type="submission" date="2020-08" db="EMBL/GenBank/DDBJ databases">
        <title>Genomic Encyclopedia of Type Strains, Phase IV (KMG-IV): sequencing the most valuable type-strain genomes for metagenomic binning, comparative biology and taxonomic classification.</title>
        <authorList>
            <person name="Goeker M."/>
        </authorList>
    </citation>
    <scope>NUCLEOTIDE SEQUENCE [LARGE SCALE GENOMIC DNA]</scope>
    <source>
        <strain evidence="1 2">YC6886</strain>
    </source>
</reference>
<name>A0A840VHP5_9BACT</name>
<accession>A0A840VHP5</accession>
<sequence>MKKRVIIVAASLAAAVLAIVGFPFHRTEASREIDPTGRYTAIWSYPTYLSFVSMSPGSSSDKPCWVRMIDSRGQNLGEIPVPMLQMAGVEWRESGAEVRLVGEWDFDAGTCYYWSEDGESQVFVRK</sequence>
<organism evidence="1 2">
    <name type="scientific">Haloferula luteola</name>
    <dbReference type="NCBI Taxonomy" id="595692"/>
    <lineage>
        <taxon>Bacteria</taxon>
        <taxon>Pseudomonadati</taxon>
        <taxon>Verrucomicrobiota</taxon>
        <taxon>Verrucomicrobiia</taxon>
        <taxon>Verrucomicrobiales</taxon>
        <taxon>Verrucomicrobiaceae</taxon>
        <taxon>Haloferula</taxon>
    </lineage>
</organism>
<comment type="caution">
    <text evidence="1">The sequence shown here is derived from an EMBL/GenBank/DDBJ whole genome shotgun (WGS) entry which is preliminary data.</text>
</comment>